<dbReference type="Proteomes" id="UP001604277">
    <property type="component" value="Unassembled WGS sequence"/>
</dbReference>
<evidence type="ECO:0000313" key="3">
    <source>
        <dbReference type="Proteomes" id="UP001604277"/>
    </source>
</evidence>
<proteinExistence type="predicted"/>
<accession>A0ABD1RMJ4</accession>
<comment type="caution">
    <text evidence="2">The sequence shown here is derived from an EMBL/GenBank/DDBJ whole genome shotgun (WGS) entry which is preliminary data.</text>
</comment>
<sequence length="117" mass="12987">MMNEEIISEEMAKARDNHTQQRYNHESHANTKPSDDITCRQIGCRQGTHQCSFQGTGSSYASEITKTIPNLHTGMSVPNQRMTRHAPVNLKSHSPAHTVPTISSTCIGPKTAVTYKH</sequence>
<evidence type="ECO:0000256" key="1">
    <source>
        <dbReference type="SAM" id="MobiDB-lite"/>
    </source>
</evidence>
<dbReference type="AlphaFoldDB" id="A0ABD1RMJ4"/>
<reference evidence="3" key="1">
    <citation type="submission" date="2024-07" db="EMBL/GenBank/DDBJ databases">
        <title>Two chromosome-level genome assemblies of Korean endemic species Abeliophyllum distichum and Forsythia ovata (Oleaceae).</title>
        <authorList>
            <person name="Jang H."/>
        </authorList>
    </citation>
    <scope>NUCLEOTIDE SEQUENCE [LARGE SCALE GENOMIC DNA]</scope>
</reference>
<organism evidence="2 3">
    <name type="scientific">Forsythia ovata</name>
    <dbReference type="NCBI Taxonomy" id="205694"/>
    <lineage>
        <taxon>Eukaryota</taxon>
        <taxon>Viridiplantae</taxon>
        <taxon>Streptophyta</taxon>
        <taxon>Embryophyta</taxon>
        <taxon>Tracheophyta</taxon>
        <taxon>Spermatophyta</taxon>
        <taxon>Magnoliopsida</taxon>
        <taxon>eudicotyledons</taxon>
        <taxon>Gunneridae</taxon>
        <taxon>Pentapetalae</taxon>
        <taxon>asterids</taxon>
        <taxon>lamiids</taxon>
        <taxon>Lamiales</taxon>
        <taxon>Oleaceae</taxon>
        <taxon>Forsythieae</taxon>
        <taxon>Forsythia</taxon>
    </lineage>
</organism>
<name>A0ABD1RMJ4_9LAMI</name>
<gene>
    <name evidence="2" type="ORF">Fot_42285</name>
</gene>
<evidence type="ECO:0000313" key="2">
    <source>
        <dbReference type="EMBL" id="KAL2488993.1"/>
    </source>
</evidence>
<feature type="region of interest" description="Disordered" evidence="1">
    <location>
        <begin position="12"/>
        <end position="34"/>
    </location>
</feature>
<keyword evidence="3" id="KW-1185">Reference proteome</keyword>
<protein>
    <submittedName>
        <fullName evidence="2">Uncharacterized protein</fullName>
    </submittedName>
</protein>
<dbReference type="EMBL" id="JBFOLJ010000012">
    <property type="protein sequence ID" value="KAL2488993.1"/>
    <property type="molecule type" value="Genomic_DNA"/>
</dbReference>